<dbReference type="Gene3D" id="1.20.1600.10">
    <property type="entry name" value="Outer membrane efflux proteins (OEP)"/>
    <property type="match status" value="1"/>
</dbReference>
<evidence type="ECO:0008006" key="3">
    <source>
        <dbReference type="Google" id="ProtNLM"/>
    </source>
</evidence>
<keyword evidence="2" id="KW-1185">Reference proteome</keyword>
<dbReference type="SUPFAM" id="SSF56954">
    <property type="entry name" value="Outer membrane efflux proteins (OEP)"/>
    <property type="match status" value="1"/>
</dbReference>
<proteinExistence type="predicted"/>
<dbReference type="Proteomes" id="UP000627205">
    <property type="component" value="Unassembled WGS sequence"/>
</dbReference>
<reference evidence="1" key="1">
    <citation type="journal article" date="2014" name="Int. J. Syst. Evol. Microbiol.">
        <title>Complete genome sequence of Corynebacterium casei LMG S-19264T (=DSM 44701T), isolated from a smear-ripened cheese.</title>
        <authorList>
            <consortium name="US DOE Joint Genome Institute (JGI-PGF)"/>
            <person name="Walter F."/>
            <person name="Albersmeier A."/>
            <person name="Kalinowski J."/>
            <person name="Ruckert C."/>
        </authorList>
    </citation>
    <scope>NUCLEOTIDE SEQUENCE</scope>
    <source>
        <strain evidence="1">CCM 7664</strain>
    </source>
</reference>
<dbReference type="GO" id="GO:0015562">
    <property type="term" value="F:efflux transmembrane transporter activity"/>
    <property type="evidence" value="ECO:0007669"/>
    <property type="project" value="InterPro"/>
</dbReference>
<name>A0A8J3AZ26_9BURK</name>
<dbReference type="RefSeq" id="WP_229724040.1">
    <property type="nucleotide sequence ID" value="NZ_BMDP01000002.1"/>
</dbReference>
<dbReference type="PANTHER" id="PTHR30203">
    <property type="entry name" value="OUTER MEMBRANE CATION EFFLUX PROTEIN"/>
    <property type="match status" value="1"/>
</dbReference>
<evidence type="ECO:0000313" key="1">
    <source>
        <dbReference type="EMBL" id="GGI54761.1"/>
    </source>
</evidence>
<dbReference type="EMBL" id="BMDP01000002">
    <property type="protein sequence ID" value="GGI54761.1"/>
    <property type="molecule type" value="Genomic_DNA"/>
</dbReference>
<dbReference type="AlphaFoldDB" id="A0A8J3AZ26"/>
<dbReference type="InterPro" id="IPR010131">
    <property type="entry name" value="MdtP/NodT-like"/>
</dbReference>
<dbReference type="PANTHER" id="PTHR30203:SF24">
    <property type="entry name" value="BLR4935 PROTEIN"/>
    <property type="match status" value="1"/>
</dbReference>
<organism evidence="1 2">
    <name type="scientific">Oxalicibacterium solurbis</name>
    <dbReference type="NCBI Taxonomy" id="69280"/>
    <lineage>
        <taxon>Bacteria</taxon>
        <taxon>Pseudomonadati</taxon>
        <taxon>Pseudomonadota</taxon>
        <taxon>Betaproteobacteria</taxon>
        <taxon>Burkholderiales</taxon>
        <taxon>Oxalobacteraceae</taxon>
        <taxon>Oxalicibacterium</taxon>
    </lineage>
</organism>
<gene>
    <name evidence="1" type="ORF">GCM10011430_19350</name>
</gene>
<sequence>MLLSGCASFSSDGGIGDVSALTSERIGQPVQQASLDRSDTNRQAVRDMLAKPLDVDSAVRIALLNNRGLQASLAELGVAEADLVQAGRLHNPGFSFGRLSGGGDAEIDRGIFFDLAGLLTMPMRSRIESGRFEQAKLQAATDVITLAADVRRVWFDAVASEQRAQLMERTKEAAEAGAELAQQMRQVGNWNRRDAAREQMFHAEAAAQLARDRQTAVTARERLMRLLGLWQSDTAFTLPDRLPELPVQLPPMNDLEARAMTQRLDVQIAKRNAAATADALGLTKATRFINVLDAGYINKSETGRSRSNGYEVSIELPLFDWGEARTRDGRDSCKICQNPT</sequence>
<accession>A0A8J3AZ26</accession>
<reference evidence="1" key="2">
    <citation type="submission" date="2020-09" db="EMBL/GenBank/DDBJ databases">
        <authorList>
            <person name="Sun Q."/>
            <person name="Sedlacek I."/>
        </authorList>
    </citation>
    <scope>NUCLEOTIDE SEQUENCE</scope>
    <source>
        <strain evidence="1">CCM 7664</strain>
    </source>
</reference>
<protein>
    <recommendedName>
        <fullName evidence="3">TolC family protein</fullName>
    </recommendedName>
</protein>
<evidence type="ECO:0000313" key="2">
    <source>
        <dbReference type="Proteomes" id="UP000627205"/>
    </source>
</evidence>
<comment type="caution">
    <text evidence="1">The sequence shown here is derived from an EMBL/GenBank/DDBJ whole genome shotgun (WGS) entry which is preliminary data.</text>
</comment>